<evidence type="ECO:0000256" key="4">
    <source>
        <dbReference type="ARBA" id="ARBA00022694"/>
    </source>
</evidence>
<dbReference type="Gene3D" id="1.20.59.20">
    <property type="match status" value="1"/>
</dbReference>
<dbReference type="InterPro" id="IPR011063">
    <property type="entry name" value="TilS/TtcA_N"/>
</dbReference>
<dbReference type="HAMAP" id="MF_01161">
    <property type="entry name" value="tRNA_Ile_lys_synt"/>
    <property type="match status" value="1"/>
</dbReference>
<dbReference type="PANTHER" id="PTHR43033">
    <property type="entry name" value="TRNA(ILE)-LYSIDINE SYNTHASE-RELATED"/>
    <property type="match status" value="1"/>
</dbReference>
<dbReference type="InterPro" id="IPR012094">
    <property type="entry name" value="tRNA_Ile_lys_synt"/>
</dbReference>
<accession>A0A378I8D4</accession>
<comment type="catalytic activity">
    <reaction evidence="7 8">
        <text>cytidine(34) in tRNA(Ile2) + L-lysine + ATP = lysidine(34) in tRNA(Ile2) + AMP + diphosphate + H(+)</text>
        <dbReference type="Rhea" id="RHEA:43744"/>
        <dbReference type="Rhea" id="RHEA-COMP:10625"/>
        <dbReference type="Rhea" id="RHEA-COMP:10670"/>
        <dbReference type="ChEBI" id="CHEBI:15378"/>
        <dbReference type="ChEBI" id="CHEBI:30616"/>
        <dbReference type="ChEBI" id="CHEBI:32551"/>
        <dbReference type="ChEBI" id="CHEBI:33019"/>
        <dbReference type="ChEBI" id="CHEBI:82748"/>
        <dbReference type="ChEBI" id="CHEBI:83665"/>
        <dbReference type="ChEBI" id="CHEBI:456215"/>
        <dbReference type="EC" id="6.3.4.19"/>
    </reaction>
</comment>
<keyword evidence="2 8" id="KW-0963">Cytoplasm</keyword>
<dbReference type="CDD" id="cd01992">
    <property type="entry name" value="TilS_N"/>
    <property type="match status" value="1"/>
</dbReference>
<comment type="similarity">
    <text evidence="8">Belongs to the tRNA(Ile)-lysidine synthase family.</text>
</comment>
<evidence type="ECO:0000313" key="12">
    <source>
        <dbReference type="Proteomes" id="UP000054735"/>
    </source>
</evidence>
<dbReference type="Pfam" id="PF11734">
    <property type="entry name" value="TilS_C"/>
    <property type="match status" value="1"/>
</dbReference>
<reference evidence="11 13" key="2">
    <citation type="submission" date="2018-06" db="EMBL/GenBank/DDBJ databases">
        <authorList>
            <consortium name="Pathogen Informatics"/>
            <person name="Doyle S."/>
        </authorList>
    </citation>
    <scope>NUCLEOTIDE SEQUENCE [LARGE SCALE GENOMIC DNA]</scope>
    <source>
        <strain evidence="11 13">NCTC12437</strain>
    </source>
</reference>
<dbReference type="GO" id="GO:0005524">
    <property type="term" value="F:ATP binding"/>
    <property type="evidence" value="ECO:0007669"/>
    <property type="project" value="UniProtKB-UniRule"/>
</dbReference>
<keyword evidence="5 8" id="KW-0547">Nucleotide-binding</keyword>
<comment type="subcellular location">
    <subcellularLocation>
        <location evidence="1 8">Cytoplasm</location>
    </subcellularLocation>
</comment>
<dbReference type="InterPro" id="IPR012795">
    <property type="entry name" value="tRNA_Ile_lys_synt_N"/>
</dbReference>
<comment type="domain">
    <text evidence="8">The N-terminal region contains the highly conserved SGGXDS motif, predicted to be a P-loop motif involved in ATP binding.</text>
</comment>
<keyword evidence="4 8" id="KW-0819">tRNA processing</keyword>
<gene>
    <name evidence="8 11" type="primary">tilS</name>
    <name evidence="10" type="ORF">Lbir_2590</name>
    <name evidence="11" type="ORF">NCTC12437_01074</name>
</gene>
<protein>
    <recommendedName>
        <fullName evidence="8">tRNA(Ile)-lysidine synthase</fullName>
        <ecNumber evidence="8">6.3.4.19</ecNumber>
    </recommendedName>
    <alternativeName>
        <fullName evidence="8">tRNA(Ile)-2-lysyl-cytidine synthase</fullName>
    </alternativeName>
    <alternativeName>
        <fullName evidence="8">tRNA(Ile)-lysidine synthetase</fullName>
    </alternativeName>
</protein>
<proteinExistence type="inferred from homology"/>
<dbReference type="InterPro" id="IPR015262">
    <property type="entry name" value="tRNA_Ile_lys_synt_subst-bd"/>
</dbReference>
<evidence type="ECO:0000256" key="8">
    <source>
        <dbReference type="HAMAP-Rule" id="MF_01161"/>
    </source>
</evidence>
<dbReference type="GO" id="GO:0005737">
    <property type="term" value="C:cytoplasm"/>
    <property type="evidence" value="ECO:0007669"/>
    <property type="project" value="UniProtKB-SubCell"/>
</dbReference>
<feature type="binding site" evidence="8">
    <location>
        <begin position="4"/>
        <end position="9"/>
    </location>
    <ligand>
        <name>ATP</name>
        <dbReference type="ChEBI" id="CHEBI:30616"/>
    </ligand>
</feature>
<dbReference type="InterPro" id="IPR012796">
    <property type="entry name" value="Lysidine-tRNA-synth_C"/>
</dbReference>
<evidence type="ECO:0000256" key="7">
    <source>
        <dbReference type="ARBA" id="ARBA00048539"/>
    </source>
</evidence>
<dbReference type="Pfam" id="PF09179">
    <property type="entry name" value="TilS"/>
    <property type="match status" value="1"/>
</dbReference>
<reference evidence="10 12" key="1">
    <citation type="submission" date="2015-11" db="EMBL/GenBank/DDBJ databases">
        <title>Genomic analysis of 38 Legionella species identifies large and diverse effector repertoires.</title>
        <authorList>
            <person name="Burstein D."/>
            <person name="Amaro F."/>
            <person name="Zusman T."/>
            <person name="Lifshitz Z."/>
            <person name="Cohen O."/>
            <person name="Gilbert J.A."/>
            <person name="Pupko T."/>
            <person name="Shuman H.A."/>
            <person name="Segal G."/>
        </authorList>
    </citation>
    <scope>NUCLEOTIDE SEQUENCE [LARGE SCALE GENOMIC DNA]</scope>
    <source>
        <strain evidence="10 12">CDC#1407-AL-14</strain>
    </source>
</reference>
<dbReference type="NCBIfam" id="TIGR02432">
    <property type="entry name" value="lysidine_TilS_N"/>
    <property type="match status" value="1"/>
</dbReference>
<dbReference type="SUPFAM" id="SSF52402">
    <property type="entry name" value="Adenine nucleotide alpha hydrolases-like"/>
    <property type="match status" value="1"/>
</dbReference>
<name>A0A378I8D4_9GAMM</name>
<evidence type="ECO:0000256" key="6">
    <source>
        <dbReference type="ARBA" id="ARBA00022840"/>
    </source>
</evidence>
<evidence type="ECO:0000313" key="13">
    <source>
        <dbReference type="Proteomes" id="UP000255066"/>
    </source>
</evidence>
<dbReference type="EC" id="6.3.4.19" evidence="8"/>
<dbReference type="NCBIfam" id="TIGR02433">
    <property type="entry name" value="lysidine_TilS_C"/>
    <property type="match status" value="1"/>
</dbReference>
<dbReference type="Proteomes" id="UP000255066">
    <property type="component" value="Unassembled WGS sequence"/>
</dbReference>
<dbReference type="InterPro" id="IPR014729">
    <property type="entry name" value="Rossmann-like_a/b/a_fold"/>
</dbReference>
<evidence type="ECO:0000256" key="5">
    <source>
        <dbReference type="ARBA" id="ARBA00022741"/>
    </source>
</evidence>
<dbReference type="SUPFAM" id="SSF56037">
    <property type="entry name" value="PheT/TilS domain"/>
    <property type="match status" value="1"/>
</dbReference>
<dbReference type="SUPFAM" id="SSF82829">
    <property type="entry name" value="MesJ substrate recognition domain-like"/>
    <property type="match status" value="1"/>
</dbReference>
<dbReference type="RefSeq" id="WP_237759051.1">
    <property type="nucleotide sequence ID" value="NZ_CAAAHV010000027.1"/>
</dbReference>
<keyword evidence="12" id="KW-1185">Reference proteome</keyword>
<dbReference type="Proteomes" id="UP000054735">
    <property type="component" value="Unassembled WGS sequence"/>
</dbReference>
<evidence type="ECO:0000313" key="10">
    <source>
        <dbReference type="EMBL" id="KTC67988.1"/>
    </source>
</evidence>
<evidence type="ECO:0000256" key="1">
    <source>
        <dbReference type="ARBA" id="ARBA00004496"/>
    </source>
</evidence>
<feature type="domain" description="Lysidine-tRNA(Ile) synthetase C-terminal" evidence="9">
    <location>
        <begin position="335"/>
        <end position="400"/>
    </location>
</feature>
<organism evidence="11 13">
    <name type="scientific">Legionella birminghamensis</name>
    <dbReference type="NCBI Taxonomy" id="28083"/>
    <lineage>
        <taxon>Bacteria</taxon>
        <taxon>Pseudomonadati</taxon>
        <taxon>Pseudomonadota</taxon>
        <taxon>Gammaproteobacteria</taxon>
        <taxon>Legionellales</taxon>
        <taxon>Legionellaceae</taxon>
        <taxon>Legionella</taxon>
    </lineage>
</organism>
<dbReference type="Gene3D" id="3.40.50.620">
    <property type="entry name" value="HUPs"/>
    <property type="match status" value="1"/>
</dbReference>
<dbReference type="EMBL" id="UGNW01000001">
    <property type="protein sequence ID" value="STX31303.1"/>
    <property type="molecule type" value="Genomic_DNA"/>
</dbReference>
<sequence length="415" mass="47581">MGFSGGLDSTVLVYALSQIPKLKKKLIAVHINHGLSPNANAWEVHCQQFCQQQKVPLIAYQLRLNITSNIEKLAREKRYEVFTTLLRDNTCLLLGHHRDDQAETLLLQLFRGAGIEGLSAMPAWRSLGQGLIFRPLLDYTRAEIEAFANDHRLPWINDESNEKTHFSRNFLRHTLMPLIKQRWPGINDNLARTAAHCQQAQRLLNDLALIDCPQLQERSDILDCAALLTLDKDRLNNIIRYWLKQNQVTMPDSLTFNRITSELLLSRSDAAAVVNWGRVVIRRYKTCLFLENKPMVPKLSRIAWHDFPETLVAPAMSIKAIPAPAGIRILPDDEVEILFRQGGEQIRLHRQSKSLKKLFQEWQVPQWLREKIPLLYINGELAMVIGYAISDTFFQKDLPHTYVIESKPGTSENPS</sequence>
<dbReference type="Pfam" id="PF01171">
    <property type="entry name" value="ATP_bind_3"/>
    <property type="match status" value="1"/>
</dbReference>
<comment type="function">
    <text evidence="8">Ligates lysine onto the cytidine present at position 34 of the AUA codon-specific tRNA(Ile) that contains the anticodon CAU, in an ATP-dependent manner. Cytidine is converted to lysidine, thus changing the amino acid specificity of the tRNA from methionine to isoleucine.</text>
</comment>
<dbReference type="AlphaFoldDB" id="A0A378I8D4"/>
<evidence type="ECO:0000313" key="11">
    <source>
        <dbReference type="EMBL" id="STX31303.1"/>
    </source>
</evidence>
<dbReference type="STRING" id="28083.Lbir_2590"/>
<evidence type="ECO:0000256" key="2">
    <source>
        <dbReference type="ARBA" id="ARBA00022490"/>
    </source>
</evidence>
<keyword evidence="6 8" id="KW-0067">ATP-binding</keyword>
<dbReference type="SMART" id="SM00977">
    <property type="entry name" value="TilS_C"/>
    <property type="match status" value="1"/>
</dbReference>
<dbReference type="GO" id="GO:0006400">
    <property type="term" value="P:tRNA modification"/>
    <property type="evidence" value="ECO:0007669"/>
    <property type="project" value="UniProtKB-UniRule"/>
</dbReference>
<evidence type="ECO:0000256" key="3">
    <source>
        <dbReference type="ARBA" id="ARBA00022598"/>
    </source>
</evidence>
<keyword evidence="3 8" id="KW-0436">Ligase</keyword>
<dbReference type="EMBL" id="LNXT01000048">
    <property type="protein sequence ID" value="KTC67988.1"/>
    <property type="molecule type" value="Genomic_DNA"/>
</dbReference>
<dbReference type="GO" id="GO:0032267">
    <property type="term" value="F:tRNA(Ile)-lysidine synthase activity"/>
    <property type="evidence" value="ECO:0007669"/>
    <property type="project" value="UniProtKB-EC"/>
</dbReference>
<dbReference type="PANTHER" id="PTHR43033:SF1">
    <property type="entry name" value="TRNA(ILE)-LYSIDINE SYNTHASE-RELATED"/>
    <property type="match status" value="1"/>
</dbReference>
<evidence type="ECO:0000259" key="9">
    <source>
        <dbReference type="SMART" id="SM00977"/>
    </source>
</evidence>